<dbReference type="Pfam" id="PF03401">
    <property type="entry name" value="TctC"/>
    <property type="match status" value="1"/>
</dbReference>
<evidence type="ECO:0008006" key="5">
    <source>
        <dbReference type="Google" id="ProtNLM"/>
    </source>
</evidence>
<feature type="signal peptide" evidence="2">
    <location>
        <begin position="1"/>
        <end position="35"/>
    </location>
</feature>
<dbReference type="CDD" id="cd07012">
    <property type="entry name" value="PBP2_Bug_TTT"/>
    <property type="match status" value="1"/>
</dbReference>
<accession>A0A1W6ZRN8</accession>
<dbReference type="Gene3D" id="3.40.190.150">
    <property type="entry name" value="Bordetella uptake gene, domain 1"/>
    <property type="match status" value="1"/>
</dbReference>
<organism evidence="3 4">
    <name type="scientific">Pseudorhodoplanes sinuspersici</name>
    <dbReference type="NCBI Taxonomy" id="1235591"/>
    <lineage>
        <taxon>Bacteria</taxon>
        <taxon>Pseudomonadati</taxon>
        <taxon>Pseudomonadota</taxon>
        <taxon>Alphaproteobacteria</taxon>
        <taxon>Hyphomicrobiales</taxon>
        <taxon>Pseudorhodoplanes</taxon>
    </lineage>
</organism>
<dbReference type="PANTHER" id="PTHR42928:SF5">
    <property type="entry name" value="BLR1237 PROTEIN"/>
    <property type="match status" value="1"/>
</dbReference>
<keyword evidence="4" id="KW-1185">Reference proteome</keyword>
<name>A0A1W6ZRN8_9HYPH</name>
<dbReference type="PIRSF" id="PIRSF017082">
    <property type="entry name" value="YflP"/>
    <property type="match status" value="1"/>
</dbReference>
<keyword evidence="2" id="KW-0732">Signal</keyword>
<dbReference type="AlphaFoldDB" id="A0A1W6ZRN8"/>
<dbReference type="EMBL" id="CP021112">
    <property type="protein sequence ID" value="ARP99780.1"/>
    <property type="molecule type" value="Genomic_DNA"/>
</dbReference>
<evidence type="ECO:0000313" key="4">
    <source>
        <dbReference type="Proteomes" id="UP000194137"/>
    </source>
</evidence>
<sequence>MINSSRDISMNMKLKTLIPALAASLIALAASPVHATGYPDKPITIVVPFPAGSTSDMIPRLLGPLMSKSLGVPVVVENRGGANGSIGAMRVASSAPDGYTLLMATTGVLAINQWIYEKPTYFPEKDFAPIVNAASTPNMIVVNPSVKASTLKELVALAKAEPGKLSFASAGNGSTSHICGEALKVLEGVDIVHIPYQGPAPALQDVLGDRVSMICDNLSNVVQQVRGGTLKPIVVTAKTPSPQLPDVPASPQAGSPDLEAGIWYGFVAPAATPKEIVEKLNKAFVDALRDPQVTSRLESLGLTVIADKPDAFKAFIAQESARMQNIVKQSRARIP</sequence>
<evidence type="ECO:0000256" key="1">
    <source>
        <dbReference type="ARBA" id="ARBA00006987"/>
    </source>
</evidence>
<dbReference type="SUPFAM" id="SSF53850">
    <property type="entry name" value="Periplasmic binding protein-like II"/>
    <property type="match status" value="1"/>
</dbReference>
<dbReference type="PANTHER" id="PTHR42928">
    <property type="entry name" value="TRICARBOXYLATE-BINDING PROTEIN"/>
    <property type="match status" value="1"/>
</dbReference>
<evidence type="ECO:0000256" key="2">
    <source>
        <dbReference type="SAM" id="SignalP"/>
    </source>
</evidence>
<feature type="chain" id="PRO_5013230133" description="LacI family transcriptional regulator" evidence="2">
    <location>
        <begin position="36"/>
        <end position="335"/>
    </location>
</feature>
<dbReference type="Proteomes" id="UP000194137">
    <property type="component" value="Chromosome"/>
</dbReference>
<dbReference type="STRING" id="1235591.CAK95_12310"/>
<dbReference type="InterPro" id="IPR005064">
    <property type="entry name" value="BUG"/>
</dbReference>
<protein>
    <recommendedName>
        <fullName evidence="5">LacI family transcriptional regulator</fullName>
    </recommendedName>
</protein>
<dbReference type="Gene3D" id="3.40.190.10">
    <property type="entry name" value="Periplasmic binding protein-like II"/>
    <property type="match status" value="1"/>
</dbReference>
<comment type="similarity">
    <text evidence="1">Belongs to the UPF0065 (bug) family.</text>
</comment>
<dbReference type="InterPro" id="IPR042100">
    <property type="entry name" value="Bug_dom1"/>
</dbReference>
<reference evidence="3 4" key="1">
    <citation type="submission" date="2017-05" db="EMBL/GenBank/DDBJ databases">
        <title>Full genome sequence of Pseudorhodoplanes sinuspersici.</title>
        <authorList>
            <person name="Dastgheib S.M.M."/>
            <person name="Shavandi M."/>
            <person name="Tirandaz H."/>
        </authorList>
    </citation>
    <scope>NUCLEOTIDE SEQUENCE [LARGE SCALE GENOMIC DNA]</scope>
    <source>
        <strain evidence="3 4">RIPI110</strain>
    </source>
</reference>
<dbReference type="KEGG" id="psin:CAK95_12310"/>
<gene>
    <name evidence="3" type="ORF">CAK95_12310</name>
</gene>
<proteinExistence type="inferred from homology"/>
<evidence type="ECO:0000313" key="3">
    <source>
        <dbReference type="EMBL" id="ARP99780.1"/>
    </source>
</evidence>